<dbReference type="PANTHER" id="PTHR24007">
    <property type="entry name" value="BRCA1-ASSOCIATED PROTEIN"/>
    <property type="match status" value="1"/>
</dbReference>
<protein>
    <recommendedName>
        <fullName evidence="5">RING-type domain-containing protein</fullName>
    </recommendedName>
</protein>
<dbReference type="Proteomes" id="UP000271889">
    <property type="component" value="Unassembled WGS sequence"/>
</dbReference>
<evidence type="ECO:0000313" key="6">
    <source>
        <dbReference type="EMBL" id="VDK72507.1"/>
    </source>
</evidence>
<keyword evidence="1" id="KW-0479">Metal-binding</keyword>
<dbReference type="Pfam" id="PF07576">
    <property type="entry name" value="BRAP2"/>
    <property type="match status" value="1"/>
</dbReference>
<name>A0A3P6SJN5_CYLGO</name>
<dbReference type="PANTHER" id="PTHR24007:SF7">
    <property type="entry name" value="BRCA1-ASSOCIATED PROTEIN"/>
    <property type="match status" value="1"/>
</dbReference>
<dbReference type="SUPFAM" id="SSF57850">
    <property type="entry name" value="RING/U-box"/>
    <property type="match status" value="1"/>
</dbReference>
<proteinExistence type="predicted"/>
<dbReference type="InterPro" id="IPR013083">
    <property type="entry name" value="Znf_RING/FYVE/PHD"/>
</dbReference>
<dbReference type="InterPro" id="IPR001841">
    <property type="entry name" value="Znf_RING"/>
</dbReference>
<dbReference type="EMBL" id="UYRV01022842">
    <property type="protein sequence ID" value="VDK72507.1"/>
    <property type="molecule type" value="Genomic_DNA"/>
</dbReference>
<keyword evidence="2 4" id="KW-0863">Zinc-finger</keyword>
<accession>A0A3P6SJN5</accession>
<keyword evidence="7" id="KW-1185">Reference proteome</keyword>
<dbReference type="GO" id="GO:0008270">
    <property type="term" value="F:zinc ion binding"/>
    <property type="evidence" value="ECO:0007669"/>
    <property type="project" value="UniProtKB-KW"/>
</dbReference>
<dbReference type="Pfam" id="PF13639">
    <property type="entry name" value="zf-RING_2"/>
    <property type="match status" value="1"/>
</dbReference>
<sequence length="227" mass="25722">MRSVPHQMQKFFRSLRDLRKQALKLCSVVPDHVTYYYGNPFVEKTEGILHFFKYNDDGLGKDVQCRMLCMIAIPAQITLREILLFIGTLAMRATGGAIQTIERIKVIRDSTPNEYMIILKFKTHLYDAILLQNDAVVFFEEYNGMQFNSLETNQCKLLFVDRIECASEDEVAALCASSSASTEAGSSNHLTELPTCAVCLERMDDSVVSILCNHTFHAGCLEQWTDT</sequence>
<dbReference type="PROSITE" id="PS50089">
    <property type="entry name" value="ZF_RING_2"/>
    <property type="match status" value="1"/>
</dbReference>
<gene>
    <name evidence="6" type="ORF">CGOC_LOCUS6842</name>
</gene>
<keyword evidence="3" id="KW-0862">Zinc</keyword>
<dbReference type="AlphaFoldDB" id="A0A3P6SJN5"/>
<dbReference type="GO" id="GO:0016567">
    <property type="term" value="P:protein ubiquitination"/>
    <property type="evidence" value="ECO:0007669"/>
    <property type="project" value="TreeGrafter"/>
</dbReference>
<dbReference type="InterPro" id="IPR011422">
    <property type="entry name" value="BRAP2/ETP1_RRM"/>
</dbReference>
<dbReference type="OrthoDB" id="273556at2759"/>
<organism evidence="6 7">
    <name type="scientific">Cylicostephanus goldi</name>
    <name type="common">Nematode worm</name>
    <dbReference type="NCBI Taxonomy" id="71465"/>
    <lineage>
        <taxon>Eukaryota</taxon>
        <taxon>Metazoa</taxon>
        <taxon>Ecdysozoa</taxon>
        <taxon>Nematoda</taxon>
        <taxon>Chromadorea</taxon>
        <taxon>Rhabditida</taxon>
        <taxon>Rhabditina</taxon>
        <taxon>Rhabditomorpha</taxon>
        <taxon>Strongyloidea</taxon>
        <taxon>Strongylidae</taxon>
        <taxon>Cylicostephanus</taxon>
    </lineage>
</organism>
<dbReference type="GO" id="GO:0061630">
    <property type="term" value="F:ubiquitin protein ligase activity"/>
    <property type="evidence" value="ECO:0007669"/>
    <property type="project" value="TreeGrafter"/>
</dbReference>
<dbReference type="CDD" id="cd16457">
    <property type="entry name" value="RING-H2_BRAP2"/>
    <property type="match status" value="1"/>
</dbReference>
<reference evidence="6 7" key="1">
    <citation type="submission" date="2018-11" db="EMBL/GenBank/DDBJ databases">
        <authorList>
            <consortium name="Pathogen Informatics"/>
        </authorList>
    </citation>
    <scope>NUCLEOTIDE SEQUENCE [LARGE SCALE GENOMIC DNA]</scope>
</reference>
<evidence type="ECO:0000256" key="3">
    <source>
        <dbReference type="ARBA" id="ARBA00022833"/>
    </source>
</evidence>
<feature type="non-terminal residue" evidence="6">
    <location>
        <position position="227"/>
    </location>
</feature>
<feature type="domain" description="RING-type" evidence="5">
    <location>
        <begin position="196"/>
        <end position="227"/>
    </location>
</feature>
<dbReference type="GO" id="GO:0007265">
    <property type="term" value="P:Ras protein signal transduction"/>
    <property type="evidence" value="ECO:0007669"/>
    <property type="project" value="TreeGrafter"/>
</dbReference>
<evidence type="ECO:0000256" key="2">
    <source>
        <dbReference type="ARBA" id="ARBA00022771"/>
    </source>
</evidence>
<dbReference type="InterPro" id="IPR047243">
    <property type="entry name" value="RING-H2_BRAP2"/>
</dbReference>
<evidence type="ECO:0000256" key="1">
    <source>
        <dbReference type="ARBA" id="ARBA00022723"/>
    </source>
</evidence>
<evidence type="ECO:0000256" key="4">
    <source>
        <dbReference type="PROSITE-ProRule" id="PRU00175"/>
    </source>
</evidence>
<dbReference type="GO" id="GO:0005737">
    <property type="term" value="C:cytoplasm"/>
    <property type="evidence" value="ECO:0007669"/>
    <property type="project" value="TreeGrafter"/>
</dbReference>
<evidence type="ECO:0000259" key="5">
    <source>
        <dbReference type="PROSITE" id="PS50089"/>
    </source>
</evidence>
<dbReference type="Gene3D" id="3.30.40.10">
    <property type="entry name" value="Zinc/RING finger domain, C3HC4 (zinc finger)"/>
    <property type="match status" value="1"/>
</dbReference>
<evidence type="ECO:0000313" key="7">
    <source>
        <dbReference type="Proteomes" id="UP000271889"/>
    </source>
</evidence>